<feature type="compositionally biased region" description="Polar residues" evidence="2">
    <location>
        <begin position="30"/>
        <end position="40"/>
    </location>
</feature>
<proteinExistence type="predicted"/>
<evidence type="ECO:0000256" key="2">
    <source>
        <dbReference type="SAM" id="MobiDB-lite"/>
    </source>
</evidence>
<dbReference type="PROSITE" id="PS50103">
    <property type="entry name" value="ZF_C3H1"/>
    <property type="match status" value="1"/>
</dbReference>
<feature type="zinc finger region" description="C3H1-type" evidence="1">
    <location>
        <begin position="953"/>
        <end position="981"/>
    </location>
</feature>
<keyword evidence="1" id="KW-0479">Metal-binding</keyword>
<comment type="caution">
    <text evidence="4">The sequence shown here is derived from an EMBL/GenBank/DDBJ whole genome shotgun (WGS) entry which is preliminary data.</text>
</comment>
<evidence type="ECO:0000259" key="3">
    <source>
        <dbReference type="PROSITE" id="PS50103"/>
    </source>
</evidence>
<feature type="domain" description="C3H1-type" evidence="3">
    <location>
        <begin position="953"/>
        <end position="981"/>
    </location>
</feature>
<dbReference type="InterPro" id="IPR000571">
    <property type="entry name" value="Znf_CCCH"/>
</dbReference>
<feature type="compositionally biased region" description="Basic and acidic residues" evidence="2">
    <location>
        <begin position="762"/>
        <end position="778"/>
    </location>
</feature>
<feature type="compositionally biased region" description="Basic and acidic residues" evidence="2">
    <location>
        <begin position="588"/>
        <end position="603"/>
    </location>
</feature>
<feature type="compositionally biased region" description="Basic and acidic residues" evidence="2">
    <location>
        <begin position="836"/>
        <end position="849"/>
    </location>
</feature>
<name>A0AA39L8C3_SARSR</name>
<feature type="region of interest" description="Disordered" evidence="2">
    <location>
        <begin position="1"/>
        <end position="40"/>
    </location>
</feature>
<dbReference type="EMBL" id="JAPDFR010000003">
    <property type="protein sequence ID" value="KAK0387873.1"/>
    <property type="molecule type" value="Genomic_DNA"/>
</dbReference>
<keyword evidence="1" id="KW-0862">Zinc</keyword>
<feature type="compositionally biased region" description="Basic and acidic residues" evidence="2">
    <location>
        <begin position="888"/>
        <end position="900"/>
    </location>
</feature>
<feature type="compositionally biased region" description="Acidic residues" evidence="2">
    <location>
        <begin position="447"/>
        <end position="463"/>
    </location>
</feature>
<protein>
    <recommendedName>
        <fullName evidence="3">C3H1-type domain-containing protein</fullName>
    </recommendedName>
</protein>
<evidence type="ECO:0000313" key="5">
    <source>
        <dbReference type="Proteomes" id="UP001175261"/>
    </source>
</evidence>
<keyword evidence="5" id="KW-1185">Reference proteome</keyword>
<feature type="compositionally biased region" description="Polar residues" evidence="2">
    <location>
        <begin position="542"/>
        <end position="560"/>
    </location>
</feature>
<feature type="compositionally biased region" description="Polar residues" evidence="2">
    <location>
        <begin position="394"/>
        <end position="405"/>
    </location>
</feature>
<feature type="region of interest" description="Disordered" evidence="2">
    <location>
        <begin position="252"/>
        <end position="283"/>
    </location>
</feature>
<gene>
    <name evidence="4" type="ORF">NLU13_4118</name>
</gene>
<feature type="region of interest" description="Disordered" evidence="2">
    <location>
        <begin position="639"/>
        <end position="916"/>
    </location>
</feature>
<feature type="compositionally biased region" description="Polar residues" evidence="2">
    <location>
        <begin position="906"/>
        <end position="916"/>
    </location>
</feature>
<feature type="compositionally biased region" description="Polar residues" evidence="2">
    <location>
        <begin position="574"/>
        <end position="587"/>
    </location>
</feature>
<feature type="region of interest" description="Disordered" evidence="2">
    <location>
        <begin position="125"/>
        <end position="155"/>
    </location>
</feature>
<dbReference type="GO" id="GO:0008270">
    <property type="term" value="F:zinc ion binding"/>
    <property type="evidence" value="ECO:0007669"/>
    <property type="project" value="UniProtKB-KW"/>
</dbReference>
<keyword evidence="1" id="KW-0863">Zinc-finger</keyword>
<feature type="compositionally biased region" description="Polar residues" evidence="2">
    <location>
        <begin position="8"/>
        <end position="21"/>
    </location>
</feature>
<accession>A0AA39L8C3</accession>
<evidence type="ECO:0000313" key="4">
    <source>
        <dbReference type="EMBL" id="KAK0387873.1"/>
    </source>
</evidence>
<feature type="compositionally biased region" description="Acidic residues" evidence="2">
    <location>
        <begin position="804"/>
        <end position="822"/>
    </location>
</feature>
<evidence type="ECO:0000256" key="1">
    <source>
        <dbReference type="PROSITE-ProRule" id="PRU00723"/>
    </source>
</evidence>
<organism evidence="4 5">
    <name type="scientific">Sarocladium strictum</name>
    <name type="common">Black bundle disease fungus</name>
    <name type="synonym">Acremonium strictum</name>
    <dbReference type="NCBI Taxonomy" id="5046"/>
    <lineage>
        <taxon>Eukaryota</taxon>
        <taxon>Fungi</taxon>
        <taxon>Dikarya</taxon>
        <taxon>Ascomycota</taxon>
        <taxon>Pezizomycotina</taxon>
        <taxon>Sordariomycetes</taxon>
        <taxon>Hypocreomycetidae</taxon>
        <taxon>Hypocreales</taxon>
        <taxon>Sarocladiaceae</taxon>
        <taxon>Sarocladium</taxon>
    </lineage>
</organism>
<feature type="region of interest" description="Disordered" evidence="2">
    <location>
        <begin position="340"/>
        <end position="610"/>
    </location>
</feature>
<sequence>MSRYNFEPAQSTAHHLQQSAGNGSGVYQLPDNNGTSQTQTGLWDRRTGLAQHAFDQNQRVIPGLGIVAGQHGDTAVDWAKDRGTTSKQVEGSDLREAVLDTSTNDITMTTPLSDGELEDIYEPTADGDMATDPVQSSGHEENRFASYSPQMSPVDTSQSQVASREETAVSHTFYQPSSVMKDGQEITPSTESRFTAEHLQKARVDARQAIMHLWPLNIRYESYIDCGVDKSILQDLFKEVGLALELPAVERVPTASREVSPKKSTTQRVNPDVPDAGDDATESRKDRIARLLAAKRAAQPAVSAPSPAIAVDGKQQQKPAKSIDKSKLLYEKMEALRRAREAKAQIAAQEKPSDGEPMPESGAPGQLGSPTAAALHEDQATTHPDISAFHKSAQVPTASESSSPLPHTRTATHKRPVASDFLTQPQEPIPKRPFSQTDRSRRFLIDVSDDDDSDEDTAMDLDTPEIRPQILRRNATEDSALRNHPPLTEIPSNGRSTPIAGLSWSNTTHGKEDLNRMQQDIEEMKRRIAEAEARKKAKQSRQGTPHQSPSNGRSDASAESPTILAATKPVAETVQGSSNVGSSTDQSTDSKLESDNHMPELRRSLSRATLERLAVIEADRKRQTLKMKILRAQLAQMEREMAASLQEEKALRAEADRSPAVAQEEASQSSGVEGSRTSVSTPESVVRRTSDDSIVGSPSAKIAATSEDTTEEPRTQQILETNVEGGVVSGPEEEPHSHQEDVTMAETAPSEASVNQASVPEDSDHASAYERHEIEEQQKNVTTQSEARDAQSEAGSMSQSVDMESAESDSDDSSSEEEDDASGEQSPASIQSPLPKDNHPETEPERDETSVVGARDDEDAVAVHSRRLSSSSIRSHADAATHSSPKHKISEGKIDEHDYPTADSAKPSTVPQANTFQPYESPLQYFHAYRFHPEFSKSVKGGLRSLTYSNKLDVRQQLCPDELLGQDCPRGDECDFQHLAKIATPDDQILMQLGSYGAHDGDQQEEFNRGLRKLLSEIRDKKIKDFQAISQAIIDYRAQFHHDRSKILPLGNVSL</sequence>
<dbReference type="Proteomes" id="UP001175261">
    <property type="component" value="Unassembled WGS sequence"/>
</dbReference>
<dbReference type="AlphaFoldDB" id="A0AA39L8C3"/>
<feature type="compositionally biased region" description="Basic and acidic residues" evidence="2">
    <location>
        <begin position="522"/>
        <end position="534"/>
    </location>
</feature>
<feature type="compositionally biased region" description="Low complexity" evidence="2">
    <location>
        <begin position="296"/>
        <end position="311"/>
    </location>
</feature>
<reference evidence="4" key="1">
    <citation type="submission" date="2022-10" db="EMBL/GenBank/DDBJ databases">
        <title>Determination and structural analysis of whole genome sequence of Sarocladium strictum F4-1.</title>
        <authorList>
            <person name="Hu L."/>
            <person name="Jiang Y."/>
        </authorList>
    </citation>
    <scope>NUCLEOTIDE SEQUENCE</scope>
    <source>
        <strain evidence="4">F4-1</strain>
    </source>
</reference>
<feature type="region of interest" description="Disordered" evidence="2">
    <location>
        <begin position="296"/>
        <end position="326"/>
    </location>
</feature>
<feature type="compositionally biased region" description="Polar residues" evidence="2">
    <location>
        <begin position="145"/>
        <end position="155"/>
    </location>
</feature>
<feature type="compositionally biased region" description="Basic and acidic residues" evidence="2">
    <location>
        <begin position="639"/>
        <end position="657"/>
    </location>
</feature>
<feature type="compositionally biased region" description="Polar residues" evidence="2">
    <location>
        <begin position="793"/>
        <end position="802"/>
    </location>
</feature>
<feature type="compositionally biased region" description="Polar residues" evidence="2">
    <location>
        <begin position="665"/>
        <end position="683"/>
    </location>
</feature>
<feature type="compositionally biased region" description="Polar residues" evidence="2">
    <location>
        <begin position="823"/>
        <end position="832"/>
    </location>
</feature>